<name>A0A934M1H6_9RHOB</name>
<comment type="caution">
    <text evidence="2">The sequence shown here is derived from an EMBL/GenBank/DDBJ whole genome shotgun (WGS) entry which is preliminary data.</text>
</comment>
<evidence type="ECO:0000256" key="1">
    <source>
        <dbReference type="SAM" id="Phobius"/>
    </source>
</evidence>
<accession>A0A934M1H6</accession>
<proteinExistence type="predicted"/>
<gene>
    <name evidence="2" type="ORF">JAO82_13055</name>
</gene>
<keyword evidence="3" id="KW-1185">Reference proteome</keyword>
<dbReference type="Proteomes" id="UP000613255">
    <property type="component" value="Unassembled WGS sequence"/>
</dbReference>
<dbReference type="AlphaFoldDB" id="A0A934M1H6"/>
<feature type="transmembrane region" description="Helical" evidence="1">
    <location>
        <begin position="33"/>
        <end position="57"/>
    </location>
</feature>
<keyword evidence="1" id="KW-0472">Membrane</keyword>
<sequence length="355" mass="38781">MTDGQGSIKSLIGRLFQAIAGIGGRRFRKILSWLRLTLVLAILAVTLSLIAAQLIGLKRSFVIEARSSLLDLVFTGNFNNWQFDQVIICRPADSPDPREAANPDAPCPDNIYEISKQTDYTIEWPDHSGVRLTLDPDGTLVVETGRDFPFLKASGKAGNPDREGEQVTPPGLPAGTLILVPAKAWFRNAALTFEGAATIGQDIRSGVRHYLHEGRWEARQTALFTWWLRQFTEVIKDGHLHHGVEVTVVDDKKIPVKVFGHVAPFLGGDLPAVFTVVALSEPGRTELRLGQFGLRDPAIVRPDLLDLASSSAIFVAAFAVLTILAALTQILSDLFARHGKGNAASRAKSEKELHD</sequence>
<keyword evidence="1" id="KW-0812">Transmembrane</keyword>
<protein>
    <submittedName>
        <fullName evidence="2">Uncharacterized protein</fullName>
    </submittedName>
</protein>
<keyword evidence="1" id="KW-1133">Transmembrane helix</keyword>
<evidence type="ECO:0000313" key="2">
    <source>
        <dbReference type="EMBL" id="MBI6630808.1"/>
    </source>
</evidence>
<feature type="transmembrane region" description="Helical" evidence="1">
    <location>
        <begin position="312"/>
        <end position="336"/>
    </location>
</feature>
<evidence type="ECO:0000313" key="3">
    <source>
        <dbReference type="Proteomes" id="UP000613255"/>
    </source>
</evidence>
<reference evidence="2" key="1">
    <citation type="submission" date="2020-12" db="EMBL/GenBank/DDBJ databases">
        <title>Pontibaca salina gen. nov., sp. nov., isolated from marine sediment.</title>
        <authorList>
            <person name="Bo J."/>
            <person name="Wang S."/>
            <person name="Song X."/>
            <person name="Du Z."/>
        </authorList>
    </citation>
    <scope>NUCLEOTIDE SEQUENCE</scope>
    <source>
        <strain evidence="2">S1109L</strain>
    </source>
</reference>
<dbReference type="EMBL" id="JAEIJD010000014">
    <property type="protein sequence ID" value="MBI6630808.1"/>
    <property type="molecule type" value="Genomic_DNA"/>
</dbReference>
<organism evidence="2 3">
    <name type="scientific">Pontibaca salina</name>
    <dbReference type="NCBI Taxonomy" id="2795731"/>
    <lineage>
        <taxon>Bacteria</taxon>
        <taxon>Pseudomonadati</taxon>
        <taxon>Pseudomonadota</taxon>
        <taxon>Alphaproteobacteria</taxon>
        <taxon>Rhodobacterales</taxon>
        <taxon>Roseobacteraceae</taxon>
        <taxon>Pontibaca</taxon>
    </lineage>
</organism>
<dbReference type="RefSeq" id="WP_198686834.1">
    <property type="nucleotide sequence ID" value="NZ_JAEIJD010000014.1"/>
</dbReference>